<feature type="region of interest" description="Disordered" evidence="1">
    <location>
        <begin position="97"/>
        <end position="130"/>
    </location>
</feature>
<evidence type="ECO:0000313" key="4">
    <source>
        <dbReference type="EMBL" id="KNB73578.1"/>
    </source>
</evidence>
<organism evidence="4 5">
    <name type="scientific">Brevibacillus reuszeri</name>
    <dbReference type="NCBI Taxonomy" id="54915"/>
    <lineage>
        <taxon>Bacteria</taxon>
        <taxon>Bacillati</taxon>
        <taxon>Bacillota</taxon>
        <taxon>Bacilli</taxon>
        <taxon>Bacillales</taxon>
        <taxon>Paenibacillaceae</taxon>
        <taxon>Brevibacillus</taxon>
    </lineage>
</organism>
<evidence type="ECO:0000313" key="3">
    <source>
        <dbReference type="EMBL" id="GED69601.1"/>
    </source>
</evidence>
<dbReference type="AlphaFoldDB" id="A0A0K9YY15"/>
<dbReference type="Proteomes" id="UP000036834">
    <property type="component" value="Unassembled WGS sequence"/>
</dbReference>
<name>A0A0K9YY15_9BACL</name>
<dbReference type="Proteomes" id="UP000319578">
    <property type="component" value="Unassembled WGS sequence"/>
</dbReference>
<dbReference type="OrthoDB" id="2427704at2"/>
<reference evidence="4" key="2">
    <citation type="submission" date="2015-07" db="EMBL/GenBank/DDBJ databases">
        <title>MeaNS - Measles Nucleotide Surveillance Program.</title>
        <authorList>
            <person name="Tran T."/>
            <person name="Druce J."/>
        </authorList>
    </citation>
    <scope>NUCLEOTIDE SEQUENCE</scope>
    <source>
        <strain evidence="4">DSM 9887</strain>
    </source>
</reference>
<dbReference type="EMBL" id="BJON01000013">
    <property type="protein sequence ID" value="GED69601.1"/>
    <property type="molecule type" value="Genomic_DNA"/>
</dbReference>
<dbReference type="EMBL" id="LGIQ01000005">
    <property type="protein sequence ID" value="KNB73578.1"/>
    <property type="molecule type" value="Genomic_DNA"/>
</dbReference>
<gene>
    <name evidence="4" type="ORF">ADS79_06445</name>
    <name evidence="3" type="ORF">BRE01_33030</name>
</gene>
<accession>A0A0K9YY15</accession>
<dbReference type="RefSeq" id="WP_049737583.1">
    <property type="nucleotide sequence ID" value="NZ_BJON01000013.1"/>
</dbReference>
<proteinExistence type="predicted"/>
<dbReference type="STRING" id="54915.ADS79_06445"/>
<feature type="domain" description="IDEAL" evidence="2">
    <location>
        <begin position="72"/>
        <end position="97"/>
    </location>
</feature>
<reference evidence="3 6" key="3">
    <citation type="submission" date="2019-06" db="EMBL/GenBank/DDBJ databases">
        <title>Whole genome shotgun sequence of Brevibacillus reuszeri NBRC 15719.</title>
        <authorList>
            <person name="Hosoyama A."/>
            <person name="Uohara A."/>
            <person name="Ohji S."/>
            <person name="Ichikawa N."/>
        </authorList>
    </citation>
    <scope>NUCLEOTIDE SEQUENCE [LARGE SCALE GENOMIC DNA]</scope>
    <source>
        <strain evidence="3 6">NBRC 15719</strain>
    </source>
</reference>
<comment type="caution">
    <text evidence="4">The sequence shown here is derived from an EMBL/GenBank/DDBJ whole genome shotgun (WGS) entry which is preliminary data.</text>
</comment>
<evidence type="ECO:0000313" key="6">
    <source>
        <dbReference type="Proteomes" id="UP000319578"/>
    </source>
</evidence>
<feature type="compositionally biased region" description="Polar residues" evidence="1">
    <location>
        <begin position="97"/>
        <end position="106"/>
    </location>
</feature>
<protein>
    <recommendedName>
        <fullName evidence="2">IDEAL domain-containing protein</fullName>
    </recommendedName>
</protein>
<evidence type="ECO:0000313" key="5">
    <source>
        <dbReference type="Proteomes" id="UP000036834"/>
    </source>
</evidence>
<dbReference type="PATRIC" id="fig|54915.3.peg.6709"/>
<reference evidence="5" key="1">
    <citation type="submission" date="2015-07" db="EMBL/GenBank/DDBJ databases">
        <title>Genome sequencing project for genomic taxonomy and phylogenomics of Bacillus-like bacteria.</title>
        <authorList>
            <person name="Liu B."/>
            <person name="Wang J."/>
            <person name="Zhu Y."/>
            <person name="Liu G."/>
            <person name="Chen Q."/>
            <person name="Chen Z."/>
            <person name="Lan J."/>
            <person name="Che J."/>
            <person name="Ge C."/>
            <person name="Shi H."/>
            <person name="Pan Z."/>
            <person name="Liu X."/>
        </authorList>
    </citation>
    <scope>NUCLEOTIDE SEQUENCE [LARGE SCALE GENOMIC DNA]</scope>
    <source>
        <strain evidence="5">DSM 9887</strain>
    </source>
</reference>
<evidence type="ECO:0000259" key="2">
    <source>
        <dbReference type="Pfam" id="PF08858"/>
    </source>
</evidence>
<keyword evidence="6" id="KW-1185">Reference proteome</keyword>
<dbReference type="Pfam" id="PF08858">
    <property type="entry name" value="IDEAL"/>
    <property type="match status" value="1"/>
</dbReference>
<evidence type="ECO:0000256" key="1">
    <source>
        <dbReference type="SAM" id="MobiDB-lite"/>
    </source>
</evidence>
<sequence length="130" mass="14675">MNHEELVEVGDWVKGKTKNGELIHGFVESTDSLRGTVKVYVVNSDNDVAVGKSIVTVKQWIDLLPLSSFDDEEQLNDLIDLALVTKDKEWFTELSAQSATKKQSSRITEEDRARKSGVRNRLGRSAIWEQ</sequence>
<dbReference type="InterPro" id="IPR014957">
    <property type="entry name" value="IDEAL_dom"/>
</dbReference>